<reference evidence="3" key="1">
    <citation type="submission" date="2014-09" db="EMBL/GenBank/DDBJ databases">
        <title>Draft genome sequence of an oleaginous Mucoromycotina fungus Mucor ambiguus NBRC6742.</title>
        <authorList>
            <person name="Takeda I."/>
            <person name="Yamane N."/>
            <person name="Morita T."/>
            <person name="Tamano K."/>
            <person name="Machida M."/>
            <person name="Baker S."/>
            <person name="Koike H."/>
        </authorList>
    </citation>
    <scope>NUCLEOTIDE SEQUENCE</scope>
    <source>
        <strain evidence="3">NBRC 6742</strain>
    </source>
</reference>
<accession>A0A0C9LW81</accession>
<proteinExistence type="predicted"/>
<dbReference type="EMBL" id="DF836477">
    <property type="protein sequence ID" value="GAN08065.1"/>
    <property type="molecule type" value="Genomic_DNA"/>
</dbReference>
<feature type="signal peptide" evidence="2">
    <location>
        <begin position="1"/>
        <end position="23"/>
    </location>
</feature>
<keyword evidence="2" id="KW-0732">Signal</keyword>
<keyword evidence="1" id="KW-1133">Transmembrane helix</keyword>
<dbReference type="AlphaFoldDB" id="A0A0C9LW81"/>
<evidence type="ECO:0000256" key="1">
    <source>
        <dbReference type="SAM" id="Phobius"/>
    </source>
</evidence>
<keyword evidence="1" id="KW-0812">Transmembrane</keyword>
<gene>
    <name evidence="3" type="ORF">MAM1_0188c07572</name>
</gene>
<evidence type="ECO:0008006" key="5">
    <source>
        <dbReference type="Google" id="ProtNLM"/>
    </source>
</evidence>
<feature type="transmembrane region" description="Helical" evidence="1">
    <location>
        <begin position="59"/>
        <end position="78"/>
    </location>
</feature>
<dbReference type="OrthoDB" id="2284399at2759"/>
<evidence type="ECO:0000256" key="2">
    <source>
        <dbReference type="SAM" id="SignalP"/>
    </source>
</evidence>
<keyword evidence="1" id="KW-0472">Membrane</keyword>
<evidence type="ECO:0000313" key="3">
    <source>
        <dbReference type="EMBL" id="GAN08065.1"/>
    </source>
</evidence>
<name>A0A0C9LW81_9FUNG</name>
<keyword evidence="4" id="KW-1185">Reference proteome</keyword>
<protein>
    <recommendedName>
        <fullName evidence="5">Secreted protein</fullName>
    </recommendedName>
</protein>
<sequence>MKFTTAFVAFVAFVALSASTVTADPTNSTVSNNGMGGTLATASISVENPNAAHSASNKVNAAVMAVTLTSVVAAAYAVI</sequence>
<dbReference type="Proteomes" id="UP000053815">
    <property type="component" value="Unassembled WGS sequence"/>
</dbReference>
<feature type="chain" id="PRO_5002199381" description="Secreted protein" evidence="2">
    <location>
        <begin position="24"/>
        <end position="79"/>
    </location>
</feature>
<evidence type="ECO:0000313" key="4">
    <source>
        <dbReference type="Proteomes" id="UP000053815"/>
    </source>
</evidence>
<organism evidence="3">
    <name type="scientific">Mucor ambiguus</name>
    <dbReference type="NCBI Taxonomy" id="91626"/>
    <lineage>
        <taxon>Eukaryota</taxon>
        <taxon>Fungi</taxon>
        <taxon>Fungi incertae sedis</taxon>
        <taxon>Mucoromycota</taxon>
        <taxon>Mucoromycotina</taxon>
        <taxon>Mucoromycetes</taxon>
        <taxon>Mucorales</taxon>
        <taxon>Mucorineae</taxon>
        <taxon>Mucoraceae</taxon>
        <taxon>Mucor</taxon>
    </lineage>
</organism>